<protein>
    <recommendedName>
        <fullName evidence="13">BHLH domain-containing protein</fullName>
    </recommendedName>
</protein>
<evidence type="ECO:0000256" key="6">
    <source>
        <dbReference type="ARBA" id="ARBA00023015"/>
    </source>
</evidence>
<dbReference type="GO" id="GO:0000978">
    <property type="term" value="F:RNA polymerase II cis-regulatory region sequence-specific DNA binding"/>
    <property type="evidence" value="ECO:0007669"/>
    <property type="project" value="TreeGrafter"/>
</dbReference>
<dbReference type="Proteomes" id="UP000678499">
    <property type="component" value="Unassembled WGS sequence"/>
</dbReference>
<evidence type="ECO:0000259" key="13">
    <source>
        <dbReference type="PROSITE" id="PS50888"/>
    </source>
</evidence>
<keyword evidence="8" id="KW-0472">Membrane</keyword>
<comment type="subcellular location">
    <subcellularLocation>
        <location evidence="2">Endoplasmic reticulum membrane</location>
        <topology evidence="2">Multi-pass membrane protein</topology>
    </subcellularLocation>
    <subcellularLocation>
        <location evidence="1">Nucleus</location>
    </subcellularLocation>
</comment>
<keyword evidence="9" id="KW-0804">Transcription</keyword>
<dbReference type="GO" id="GO:0046983">
    <property type="term" value="F:protein dimerization activity"/>
    <property type="evidence" value="ECO:0007669"/>
    <property type="project" value="InterPro"/>
</dbReference>
<dbReference type="SUPFAM" id="SSF47459">
    <property type="entry name" value="HLH, helix-loop-helix DNA-binding domain"/>
    <property type="match status" value="1"/>
</dbReference>
<evidence type="ECO:0000256" key="10">
    <source>
        <dbReference type="ARBA" id="ARBA00023242"/>
    </source>
</evidence>
<keyword evidence="15" id="KW-1185">Reference proteome</keyword>
<dbReference type="InterPro" id="IPR036638">
    <property type="entry name" value="HLH_DNA-bd_sf"/>
</dbReference>
<organism evidence="14">
    <name type="scientific">Notodromas monacha</name>
    <dbReference type="NCBI Taxonomy" id="399045"/>
    <lineage>
        <taxon>Eukaryota</taxon>
        <taxon>Metazoa</taxon>
        <taxon>Ecdysozoa</taxon>
        <taxon>Arthropoda</taxon>
        <taxon>Crustacea</taxon>
        <taxon>Oligostraca</taxon>
        <taxon>Ostracoda</taxon>
        <taxon>Podocopa</taxon>
        <taxon>Podocopida</taxon>
        <taxon>Cypridocopina</taxon>
        <taxon>Cypridoidea</taxon>
        <taxon>Cyprididae</taxon>
        <taxon>Notodromas</taxon>
    </lineage>
</organism>
<feature type="coiled-coil region" evidence="11">
    <location>
        <begin position="454"/>
        <end position="488"/>
    </location>
</feature>
<evidence type="ECO:0000256" key="9">
    <source>
        <dbReference type="ARBA" id="ARBA00023163"/>
    </source>
</evidence>
<gene>
    <name evidence="14" type="ORF">NMOB1V02_LOCUS7815</name>
</gene>
<feature type="compositionally biased region" description="Polar residues" evidence="12">
    <location>
        <begin position="551"/>
        <end position="560"/>
    </location>
</feature>
<keyword evidence="4" id="KW-0256">Endoplasmic reticulum</keyword>
<feature type="compositionally biased region" description="Polar residues" evidence="12">
    <location>
        <begin position="395"/>
        <end position="411"/>
    </location>
</feature>
<dbReference type="EMBL" id="CAJPEX010001969">
    <property type="protein sequence ID" value="CAG0920304.1"/>
    <property type="molecule type" value="Genomic_DNA"/>
</dbReference>
<evidence type="ECO:0000256" key="11">
    <source>
        <dbReference type="SAM" id="Coils"/>
    </source>
</evidence>
<dbReference type="Pfam" id="PF00010">
    <property type="entry name" value="HLH"/>
    <property type="match status" value="1"/>
</dbReference>
<dbReference type="GO" id="GO:0000981">
    <property type="term" value="F:DNA-binding transcription factor activity, RNA polymerase II-specific"/>
    <property type="evidence" value="ECO:0007669"/>
    <property type="project" value="TreeGrafter"/>
</dbReference>
<dbReference type="GO" id="GO:0005789">
    <property type="term" value="C:endoplasmic reticulum membrane"/>
    <property type="evidence" value="ECO:0007669"/>
    <property type="project" value="UniProtKB-SubCell"/>
</dbReference>
<dbReference type="PANTHER" id="PTHR46062:SF1">
    <property type="entry name" value="LP12374P"/>
    <property type="match status" value="1"/>
</dbReference>
<dbReference type="GO" id="GO:0005634">
    <property type="term" value="C:nucleus"/>
    <property type="evidence" value="ECO:0007669"/>
    <property type="project" value="UniProtKB-SubCell"/>
</dbReference>
<sequence>MDSVYWDDGDLSFLSDDPLKDALLLSSSSTATSSPASPLDLDLPLMSSSDVSSVLDGTPVSPLPPLSMDSYCDGDSDAGCYPSFVGRQTALVMDEISYAPQTPVLAPCPRPSLPVVQAVTTAMPTMKKTQQQQHHQLVKEEQEDEGVDKEENQPAPSFRVFVEKRSLEDTLKEELVKKVKQLPAQQVAQLLTNGLTVGAEPGPISSVAGGALLPIIGPGGPRMGHKQHAILGATPIQVPVLLGNGQYAVVTTASPPASTTNTLQTPPGSLTIGHHQNQPALIVTMTPTTTAMVGMSGRQDASGGVGGPQQILVQQQQQHHHLLSQQGTGFGQSQLTILTPTTAARLGSSSAYQQQHPVVIAPRLAPAPLREIKTKETRTQVAKKRRKKKAPGDWSPTSVRGHQQFQKSSEGSGVKRNSHNAIERRYRSSINDKIKELRDLVAGNDGKVNKSAILRKAIDKIRHLTATAVKLRAENAQLRQMLLDHDRQASTAILVGTSRRDEGARGRARNDADDDMMATVDGMAEDDALSPHDSLLLGSGGGDGGMASPRSIKSNTSAGSDSGLDDPSSFLPVSSGLMDRSRLLLCAILLFACVVVDPLQLVQSLSGVWTTTDPAAVMSSVSGGMGRTILAGSVMTKTTTDEDHYYRYHHRDDGSAGGGGTTTTTTLGWAADVATAWALNVVLGLVGLALLLVYGEPRFCVGGGGGPGQGLGAAKPFWDHRQQAAMCLAVGDYSGAGRELRLALQACGRPLPATRFDLAAALAWQALRQLFHWLYIGRLLLRLSRAAAGRSITALQISRELGEEMRQTHQEVALIYHRLHQLHLTRLDSGGSGGFWSHVLGCTLALAAVNLAEAAEESGTMRTNSKNNGSLGKDSFQLSLAEIYVTAALRVKESWRPRWLCGWAERLYLSKGRRVVRRVLTTKTITAISAFSPAASSTCSSSTDHNVGGVSGGKSLVGDPFGGDRSRSEQVPPVLQWLCSPAGHRFFVGHAWGYKAQAEDSLFSLLSARADPLAHVLRLYRDHLLEKALYTLVRPGTDEVSGWWAALVGVAAQWLLGDMSEAERLYPAVEAIPSVLKTHVEDPLPRAALAAFRARRRHYDLVFDANCTLVEQVYDECDRAGQLLRQSLSVNSHRDDNFMLQTAQLLVCDWLLDCRTALWEMQEERKREKQVFSVAPAPMPAVRGFQFDLASLRIISQYIPHAMSKVFLYEAVSRLMAGAAPGKTQMLLERSLRHRQGKVSVICSRGTVECSTCRYI</sequence>
<feature type="region of interest" description="Disordered" evidence="12">
    <location>
        <begin position="131"/>
        <end position="155"/>
    </location>
</feature>
<dbReference type="OrthoDB" id="2133190at2759"/>
<evidence type="ECO:0000256" key="8">
    <source>
        <dbReference type="ARBA" id="ARBA00023136"/>
    </source>
</evidence>
<feature type="non-terminal residue" evidence="14">
    <location>
        <position position="1256"/>
    </location>
</feature>
<feature type="domain" description="BHLH" evidence="13">
    <location>
        <begin position="414"/>
        <end position="464"/>
    </location>
</feature>
<keyword evidence="7" id="KW-0238">DNA-binding</keyword>
<dbReference type="PANTHER" id="PTHR46062">
    <property type="entry name" value="STEROL REGULATORY ELEMENT-BINDING PROTEIN"/>
    <property type="match status" value="1"/>
</dbReference>
<evidence type="ECO:0000256" key="2">
    <source>
        <dbReference type="ARBA" id="ARBA00004477"/>
    </source>
</evidence>
<evidence type="ECO:0000256" key="1">
    <source>
        <dbReference type="ARBA" id="ARBA00004123"/>
    </source>
</evidence>
<evidence type="ECO:0000313" key="14">
    <source>
        <dbReference type="EMBL" id="CAD7280152.1"/>
    </source>
</evidence>
<proteinExistence type="predicted"/>
<evidence type="ECO:0000313" key="15">
    <source>
        <dbReference type="Proteomes" id="UP000678499"/>
    </source>
</evidence>
<keyword evidence="6" id="KW-0805">Transcription regulation</keyword>
<reference evidence="14" key="1">
    <citation type="submission" date="2020-11" db="EMBL/GenBank/DDBJ databases">
        <authorList>
            <person name="Tran Van P."/>
        </authorList>
    </citation>
    <scope>NUCLEOTIDE SEQUENCE</scope>
</reference>
<keyword evidence="3" id="KW-0812">Transmembrane</keyword>
<dbReference type="Gene3D" id="4.10.280.10">
    <property type="entry name" value="Helix-loop-helix DNA-binding domain"/>
    <property type="match status" value="1"/>
</dbReference>
<dbReference type="SMART" id="SM00353">
    <property type="entry name" value="HLH"/>
    <property type="match status" value="1"/>
</dbReference>
<dbReference type="AlphaFoldDB" id="A0A7R9GGK6"/>
<evidence type="ECO:0000256" key="3">
    <source>
        <dbReference type="ARBA" id="ARBA00022692"/>
    </source>
</evidence>
<name>A0A7R9GGK6_9CRUS</name>
<feature type="region of interest" description="Disordered" evidence="12">
    <location>
        <begin position="531"/>
        <end position="566"/>
    </location>
</feature>
<keyword evidence="5" id="KW-1133">Transmembrane helix</keyword>
<keyword evidence="11" id="KW-0175">Coiled coil</keyword>
<evidence type="ECO:0000256" key="4">
    <source>
        <dbReference type="ARBA" id="ARBA00022824"/>
    </source>
</evidence>
<keyword evidence="10" id="KW-0539">Nucleus</keyword>
<evidence type="ECO:0000256" key="7">
    <source>
        <dbReference type="ARBA" id="ARBA00023125"/>
    </source>
</evidence>
<evidence type="ECO:0000256" key="12">
    <source>
        <dbReference type="SAM" id="MobiDB-lite"/>
    </source>
</evidence>
<dbReference type="CDD" id="cd11394">
    <property type="entry name" value="bHLHzip_SREBP"/>
    <property type="match status" value="1"/>
</dbReference>
<evidence type="ECO:0000256" key="5">
    <source>
        <dbReference type="ARBA" id="ARBA00022989"/>
    </source>
</evidence>
<feature type="region of interest" description="Disordered" evidence="12">
    <location>
        <begin position="373"/>
        <end position="424"/>
    </location>
</feature>
<dbReference type="InterPro" id="IPR011598">
    <property type="entry name" value="bHLH_dom"/>
</dbReference>
<dbReference type="PROSITE" id="PS50888">
    <property type="entry name" value="BHLH"/>
    <property type="match status" value="1"/>
</dbReference>
<dbReference type="EMBL" id="OA884006">
    <property type="protein sequence ID" value="CAD7280152.1"/>
    <property type="molecule type" value="Genomic_DNA"/>
</dbReference>
<accession>A0A7R9GGK6</accession>